<reference evidence="1 2" key="1">
    <citation type="submission" date="2024-02" db="EMBL/GenBank/DDBJ databases">
        <title>Identification of pathogenicity and growth-promoting functions of Pseudomonas putida variants.</title>
        <authorList>
            <person name="Sun J."/>
        </authorList>
    </citation>
    <scope>NUCLEOTIDE SEQUENCE [LARGE SCALE GENOMIC DNA]</scope>
    <source>
        <strain evidence="1 2">A04</strain>
    </source>
</reference>
<protein>
    <recommendedName>
        <fullName evidence="3">Fructose-bisphosphate aldolase</fullName>
    </recommendedName>
</protein>
<sequence>MKKIVPDPPPATLLLLDPPLITLQDPPCAETCDLLIRALTLTVEQTTSALLDSSPGLMRDAMGMNIRLLCRMINALCDHTRASA</sequence>
<evidence type="ECO:0008006" key="3">
    <source>
        <dbReference type="Google" id="ProtNLM"/>
    </source>
</evidence>
<proteinExistence type="predicted"/>
<dbReference type="Proteomes" id="UP001377692">
    <property type="component" value="Unassembled WGS sequence"/>
</dbReference>
<evidence type="ECO:0000313" key="1">
    <source>
        <dbReference type="EMBL" id="MEJ5905493.1"/>
    </source>
</evidence>
<keyword evidence="2" id="KW-1185">Reference proteome</keyword>
<evidence type="ECO:0000313" key="2">
    <source>
        <dbReference type="Proteomes" id="UP001377692"/>
    </source>
</evidence>
<comment type="caution">
    <text evidence="1">The sequence shown here is derived from an EMBL/GenBank/DDBJ whole genome shotgun (WGS) entry which is preliminary data.</text>
</comment>
<gene>
    <name evidence="1" type="ORF">V7V80_12445</name>
</gene>
<name>A0ABU8R6I5_9PSED</name>
<accession>A0ABU8R6I5</accession>
<dbReference type="RefSeq" id="WP_027595117.1">
    <property type="nucleotide sequence ID" value="NZ_JABWRY020000003.1"/>
</dbReference>
<dbReference type="EMBL" id="JBBHLD010000008">
    <property type="protein sequence ID" value="MEJ5905493.1"/>
    <property type="molecule type" value="Genomic_DNA"/>
</dbReference>
<organism evidence="1 2">
    <name type="scientific">Pseudomonas kermanshahensis</name>
    <dbReference type="NCBI Taxonomy" id="2745482"/>
    <lineage>
        <taxon>Bacteria</taxon>
        <taxon>Pseudomonadati</taxon>
        <taxon>Pseudomonadota</taxon>
        <taxon>Gammaproteobacteria</taxon>
        <taxon>Pseudomonadales</taxon>
        <taxon>Pseudomonadaceae</taxon>
        <taxon>Pseudomonas</taxon>
    </lineage>
</organism>